<dbReference type="RefSeq" id="WP_381526932.1">
    <property type="nucleotide sequence ID" value="NZ_JBHULN010000021.1"/>
</dbReference>
<dbReference type="Proteomes" id="UP001597469">
    <property type="component" value="Unassembled WGS sequence"/>
</dbReference>
<name>A0ABW5MBK7_9BACT</name>
<accession>A0ABW5MBK7</accession>
<sequence>MKKLLIYSLLAAVLFGNSGAGCSSNNADDPQPAKLQSLIGKWQLQRAIFEGVRHDGKIDVRVSEVKKNGGDLQYEFFSDGRLRLTGDPAHGGTRDVRWELSAATVLTSGDIEAGKLKIIGDEERKLAQSLGQSGELTYSIVTTRPLSGSNFSKMSLEIDATKLEADRYKEIVMYYEYHKL</sequence>
<proteinExistence type="predicted"/>
<organism evidence="2 3">
    <name type="scientific">Spirosoma soli</name>
    <dbReference type="NCBI Taxonomy" id="1770529"/>
    <lineage>
        <taxon>Bacteria</taxon>
        <taxon>Pseudomonadati</taxon>
        <taxon>Bacteroidota</taxon>
        <taxon>Cytophagia</taxon>
        <taxon>Cytophagales</taxon>
        <taxon>Cytophagaceae</taxon>
        <taxon>Spirosoma</taxon>
    </lineage>
</organism>
<evidence type="ECO:0000256" key="1">
    <source>
        <dbReference type="SAM" id="SignalP"/>
    </source>
</evidence>
<protein>
    <recommendedName>
        <fullName evidence="4">Lipocalin-like domain-containing protein</fullName>
    </recommendedName>
</protein>
<dbReference type="EMBL" id="JBHULN010000021">
    <property type="protein sequence ID" value="MFD2573851.1"/>
    <property type="molecule type" value="Genomic_DNA"/>
</dbReference>
<reference evidence="3" key="1">
    <citation type="journal article" date="2019" name="Int. J. Syst. Evol. Microbiol.">
        <title>The Global Catalogue of Microorganisms (GCM) 10K type strain sequencing project: providing services to taxonomists for standard genome sequencing and annotation.</title>
        <authorList>
            <consortium name="The Broad Institute Genomics Platform"/>
            <consortium name="The Broad Institute Genome Sequencing Center for Infectious Disease"/>
            <person name="Wu L."/>
            <person name="Ma J."/>
        </authorList>
    </citation>
    <scope>NUCLEOTIDE SEQUENCE [LARGE SCALE GENOMIC DNA]</scope>
    <source>
        <strain evidence="3">KCTC 42805</strain>
    </source>
</reference>
<gene>
    <name evidence="2" type="ORF">ACFSUS_24660</name>
</gene>
<keyword evidence="1" id="KW-0732">Signal</keyword>
<dbReference type="PROSITE" id="PS51257">
    <property type="entry name" value="PROKAR_LIPOPROTEIN"/>
    <property type="match status" value="1"/>
</dbReference>
<evidence type="ECO:0000313" key="3">
    <source>
        <dbReference type="Proteomes" id="UP001597469"/>
    </source>
</evidence>
<evidence type="ECO:0000313" key="2">
    <source>
        <dbReference type="EMBL" id="MFD2573851.1"/>
    </source>
</evidence>
<keyword evidence="3" id="KW-1185">Reference proteome</keyword>
<evidence type="ECO:0008006" key="4">
    <source>
        <dbReference type="Google" id="ProtNLM"/>
    </source>
</evidence>
<feature type="chain" id="PRO_5047187810" description="Lipocalin-like domain-containing protein" evidence="1">
    <location>
        <begin position="21"/>
        <end position="180"/>
    </location>
</feature>
<comment type="caution">
    <text evidence="2">The sequence shown here is derived from an EMBL/GenBank/DDBJ whole genome shotgun (WGS) entry which is preliminary data.</text>
</comment>
<feature type="signal peptide" evidence="1">
    <location>
        <begin position="1"/>
        <end position="20"/>
    </location>
</feature>